<proteinExistence type="predicted"/>
<geneLocation type="plasmid" evidence="2">
    <name>pNITHX1</name>
</geneLocation>
<evidence type="ECO:0000313" key="1">
    <source>
        <dbReference type="EMBL" id="ABE64843.1"/>
    </source>
</evidence>
<dbReference type="EMBL" id="CP000320">
    <property type="protein sequence ID" value="ABE64843.1"/>
    <property type="molecule type" value="Genomic_DNA"/>
</dbReference>
<sequence>MSKPAPPKESPARLDPRRKALYDLRKHASGEKNLTYVLSFLANCAGVGLQALTTRAPAVNPSRSSIIRQRRLCTLFNAFSLADVRNLCCDAEFRNCA</sequence>
<name>Q1QG04_NITHX</name>
<evidence type="ECO:0000313" key="2">
    <source>
        <dbReference type="Proteomes" id="UP000001953"/>
    </source>
</evidence>
<keyword evidence="1" id="KW-0614">Plasmid</keyword>
<accession>Q1QG04</accession>
<gene>
    <name evidence="1" type="ordered locus">Nham_4226</name>
</gene>
<dbReference type="HOGENOM" id="CLU_2343834_0_0_5"/>
<dbReference type="Proteomes" id="UP000001953">
    <property type="component" value="Plasmid 1"/>
</dbReference>
<keyword evidence="2" id="KW-1185">Reference proteome</keyword>
<organism evidence="1 2">
    <name type="scientific">Nitrobacter hamburgensis (strain DSM 10229 / NCIMB 13809 / X14)</name>
    <dbReference type="NCBI Taxonomy" id="323097"/>
    <lineage>
        <taxon>Bacteria</taxon>
        <taxon>Pseudomonadati</taxon>
        <taxon>Pseudomonadota</taxon>
        <taxon>Alphaproteobacteria</taxon>
        <taxon>Hyphomicrobiales</taxon>
        <taxon>Nitrobacteraceae</taxon>
        <taxon>Nitrobacter</taxon>
    </lineage>
</organism>
<dbReference type="KEGG" id="nha:Nham_4226"/>
<protein>
    <submittedName>
        <fullName evidence="1">Uncharacterized protein</fullName>
    </submittedName>
</protein>
<dbReference type="AlphaFoldDB" id="Q1QG04"/>
<reference evidence="2" key="1">
    <citation type="submission" date="2006-03" db="EMBL/GenBank/DDBJ databases">
        <title>Complete sequence of plasmid 1 of Nitrobacter hamburgensis X14.</title>
        <authorList>
            <consortium name="US DOE Joint Genome Institute"/>
            <person name="Copeland A."/>
            <person name="Lucas S."/>
            <person name="Lapidus A."/>
            <person name="Barry K."/>
            <person name="Detter J.C."/>
            <person name="Glavina del Rio T."/>
            <person name="Hammon N."/>
            <person name="Israni S."/>
            <person name="Dalin E."/>
            <person name="Tice H."/>
            <person name="Pitluck S."/>
            <person name="Chain P."/>
            <person name="Malfatti S."/>
            <person name="Shin M."/>
            <person name="Vergez L."/>
            <person name="Schmutz J."/>
            <person name="Larimer F."/>
            <person name="Land M."/>
            <person name="Hauser L."/>
            <person name="Kyrpides N."/>
            <person name="Ivanova N."/>
            <person name="Ward B."/>
            <person name="Arp D."/>
            <person name="Klotz M."/>
            <person name="Stein L."/>
            <person name="O'Mullan G."/>
            <person name="Starkenburg S."/>
            <person name="Sayavedra L."/>
            <person name="Poret-Peterson A.T."/>
            <person name="Gentry M.E."/>
            <person name="Bruce D."/>
            <person name="Richardson P."/>
        </authorList>
    </citation>
    <scope>NUCLEOTIDE SEQUENCE [LARGE SCALE GENOMIC DNA]</scope>
    <source>
        <strain evidence="2">DSM 10229 / NCIMB 13809 / X14</strain>
        <plasmid evidence="2">Plasmid pNITHX1</plasmid>
    </source>
</reference>